<keyword evidence="2" id="KW-0805">Transcription regulation</keyword>
<dbReference type="InParanoid" id="A0A2P5FX91"/>
<dbReference type="PANTHER" id="PTHR31920">
    <property type="entry name" value="B3 DOMAIN-CONTAINING"/>
    <property type="match status" value="1"/>
</dbReference>
<dbReference type="OrthoDB" id="1864528at2759"/>
<dbReference type="PANTHER" id="PTHR31920:SF37">
    <property type="entry name" value="B3 DOMAIN-CONTAINING TRANSCRIPTION FACTOR VRN1"/>
    <property type="match status" value="1"/>
</dbReference>
<accession>A0A2P5FX91</accession>
<protein>
    <submittedName>
        <fullName evidence="6">DNA-binding pseudobarrel domain containing protein</fullName>
    </submittedName>
</protein>
<evidence type="ECO:0000256" key="1">
    <source>
        <dbReference type="ARBA" id="ARBA00004123"/>
    </source>
</evidence>
<reference evidence="7" key="1">
    <citation type="submission" date="2016-06" db="EMBL/GenBank/DDBJ databases">
        <title>Parallel loss of symbiosis genes in relatives of nitrogen-fixing non-legume Parasponia.</title>
        <authorList>
            <person name="Van Velzen R."/>
            <person name="Holmer R."/>
            <person name="Bu F."/>
            <person name="Rutten L."/>
            <person name="Van Zeijl A."/>
            <person name="Liu W."/>
            <person name="Santuari L."/>
            <person name="Cao Q."/>
            <person name="Sharma T."/>
            <person name="Shen D."/>
            <person name="Roswanjaya Y."/>
            <person name="Wardhani T."/>
            <person name="Kalhor M.S."/>
            <person name="Jansen J."/>
            <person name="Van den Hoogen J."/>
            <person name="Gungor B."/>
            <person name="Hartog M."/>
            <person name="Hontelez J."/>
            <person name="Verver J."/>
            <person name="Yang W.-C."/>
            <person name="Schijlen E."/>
            <person name="Repin R."/>
            <person name="Schilthuizen M."/>
            <person name="Schranz E."/>
            <person name="Heidstra R."/>
            <person name="Miyata K."/>
            <person name="Fedorova E."/>
            <person name="Kohlen W."/>
            <person name="Bisseling T."/>
            <person name="Smit S."/>
            <person name="Geurts R."/>
        </authorList>
    </citation>
    <scope>NUCLEOTIDE SEQUENCE [LARGE SCALE GENOMIC DNA]</scope>
    <source>
        <strain evidence="7">cv. RG33-2</strain>
    </source>
</reference>
<sequence>MQLQMKMLPLFALVMDEPAIIEHELRIPTKSAMKFREELSDLAILTVPNSHRPWRVQLEKNGVNGIWLIDGLDEFINYYSIYSGSILQFIYQGNLVFFICICDAFGSKIEYPVYVPKFEDYNEKDMPNDDRRGKFRL</sequence>
<comment type="subcellular location">
    <subcellularLocation>
        <location evidence="1">Nucleus</location>
    </subcellularLocation>
</comment>
<name>A0A2P5FX91_TREOI</name>
<evidence type="ECO:0000313" key="7">
    <source>
        <dbReference type="Proteomes" id="UP000237000"/>
    </source>
</evidence>
<dbReference type="GO" id="GO:0003677">
    <property type="term" value="F:DNA binding"/>
    <property type="evidence" value="ECO:0007669"/>
    <property type="project" value="UniProtKB-KW"/>
</dbReference>
<evidence type="ECO:0000256" key="2">
    <source>
        <dbReference type="ARBA" id="ARBA00023015"/>
    </source>
</evidence>
<gene>
    <name evidence="6" type="ORF">TorRG33x02_013830</name>
</gene>
<dbReference type="InterPro" id="IPR015300">
    <property type="entry name" value="DNA-bd_pseudobarrel_sf"/>
</dbReference>
<evidence type="ECO:0000313" key="6">
    <source>
        <dbReference type="EMBL" id="POO02399.1"/>
    </source>
</evidence>
<evidence type="ECO:0000256" key="5">
    <source>
        <dbReference type="ARBA" id="ARBA00023242"/>
    </source>
</evidence>
<keyword evidence="7" id="KW-1185">Reference proteome</keyword>
<dbReference type="AlphaFoldDB" id="A0A2P5FX91"/>
<dbReference type="EMBL" id="JXTC01000004">
    <property type="protein sequence ID" value="POO02399.1"/>
    <property type="molecule type" value="Genomic_DNA"/>
</dbReference>
<dbReference type="Proteomes" id="UP000237000">
    <property type="component" value="Unassembled WGS sequence"/>
</dbReference>
<dbReference type="InterPro" id="IPR050655">
    <property type="entry name" value="Plant_B3_domain"/>
</dbReference>
<keyword evidence="3 6" id="KW-0238">DNA-binding</keyword>
<dbReference type="STRING" id="63057.A0A2P5FX91"/>
<dbReference type="GO" id="GO:0005634">
    <property type="term" value="C:nucleus"/>
    <property type="evidence" value="ECO:0007669"/>
    <property type="project" value="UniProtKB-SubCell"/>
</dbReference>
<dbReference type="SUPFAM" id="SSF101936">
    <property type="entry name" value="DNA-binding pseudobarrel domain"/>
    <property type="match status" value="1"/>
</dbReference>
<proteinExistence type="predicted"/>
<keyword evidence="4" id="KW-0804">Transcription</keyword>
<organism evidence="6 7">
    <name type="scientific">Trema orientale</name>
    <name type="common">Charcoal tree</name>
    <name type="synonym">Celtis orientalis</name>
    <dbReference type="NCBI Taxonomy" id="63057"/>
    <lineage>
        <taxon>Eukaryota</taxon>
        <taxon>Viridiplantae</taxon>
        <taxon>Streptophyta</taxon>
        <taxon>Embryophyta</taxon>
        <taxon>Tracheophyta</taxon>
        <taxon>Spermatophyta</taxon>
        <taxon>Magnoliopsida</taxon>
        <taxon>eudicotyledons</taxon>
        <taxon>Gunneridae</taxon>
        <taxon>Pentapetalae</taxon>
        <taxon>rosids</taxon>
        <taxon>fabids</taxon>
        <taxon>Rosales</taxon>
        <taxon>Cannabaceae</taxon>
        <taxon>Trema</taxon>
    </lineage>
</organism>
<dbReference type="Gene3D" id="2.40.330.10">
    <property type="entry name" value="DNA-binding pseudobarrel domain"/>
    <property type="match status" value="1"/>
</dbReference>
<keyword evidence="5" id="KW-0539">Nucleus</keyword>
<evidence type="ECO:0000256" key="3">
    <source>
        <dbReference type="ARBA" id="ARBA00023125"/>
    </source>
</evidence>
<evidence type="ECO:0000256" key="4">
    <source>
        <dbReference type="ARBA" id="ARBA00023163"/>
    </source>
</evidence>
<comment type="caution">
    <text evidence="6">The sequence shown here is derived from an EMBL/GenBank/DDBJ whole genome shotgun (WGS) entry which is preliminary data.</text>
</comment>